<proteinExistence type="predicted"/>
<evidence type="ECO:0000256" key="1">
    <source>
        <dbReference type="SAM" id="SignalP"/>
    </source>
</evidence>
<protein>
    <submittedName>
        <fullName evidence="2">Peptidase inhibitor family I36 protein</fullName>
    </submittedName>
</protein>
<dbReference type="RefSeq" id="WP_319967925.1">
    <property type="nucleotide sequence ID" value="NZ_JAXAVW010000017.1"/>
</dbReference>
<feature type="chain" id="PRO_5046040307" evidence="1">
    <location>
        <begin position="27"/>
        <end position="134"/>
    </location>
</feature>
<sequence>MIRKVFAVAGATAAAAALLMSPQAQAREVFTYTKSDVGAQHFDHCPANRSCIFAGLNGGHGYGSFASGDGDLADSSGPTGLNNTMESFSNRRGELWCYYDAGGFNNLIFRVAAGAQGNLLAEHRNRVTSLRICP</sequence>
<keyword evidence="3" id="KW-1185">Reference proteome</keyword>
<dbReference type="Proteomes" id="UP001285521">
    <property type="component" value="Unassembled WGS sequence"/>
</dbReference>
<evidence type="ECO:0000313" key="3">
    <source>
        <dbReference type="Proteomes" id="UP001285521"/>
    </source>
</evidence>
<organism evidence="2 3">
    <name type="scientific">Lentzea miocenica</name>
    <dbReference type="NCBI Taxonomy" id="3095431"/>
    <lineage>
        <taxon>Bacteria</taxon>
        <taxon>Bacillati</taxon>
        <taxon>Actinomycetota</taxon>
        <taxon>Actinomycetes</taxon>
        <taxon>Pseudonocardiales</taxon>
        <taxon>Pseudonocardiaceae</taxon>
        <taxon>Lentzea</taxon>
    </lineage>
</organism>
<comment type="caution">
    <text evidence="2">The sequence shown here is derived from an EMBL/GenBank/DDBJ whole genome shotgun (WGS) entry which is preliminary data.</text>
</comment>
<dbReference type="Pfam" id="PF03995">
    <property type="entry name" value="Inhibitor_I36"/>
    <property type="match status" value="1"/>
</dbReference>
<name>A0ABU4T418_9PSEU</name>
<evidence type="ECO:0000313" key="2">
    <source>
        <dbReference type="EMBL" id="MDX8032901.1"/>
    </source>
</evidence>
<keyword evidence="1" id="KW-0732">Signal</keyword>
<dbReference type="EMBL" id="JAXAVW010000017">
    <property type="protein sequence ID" value="MDX8032901.1"/>
    <property type="molecule type" value="Genomic_DNA"/>
</dbReference>
<reference evidence="2 3" key="1">
    <citation type="submission" date="2023-11" db="EMBL/GenBank/DDBJ databases">
        <title>Lentzea sokolovensis, sp. nov., Lentzea kristufkii, sp. nov., and Lentzea miocenensis, sp. nov., rare actinobacteria from Sokolov Coal Basin, Miocene lacustrine sediment, Czech Republic.</title>
        <authorList>
            <person name="Lara A."/>
            <person name="Kotroba L."/>
            <person name="Nouioui I."/>
            <person name="Neumann-Schaal M."/>
            <person name="Mast Y."/>
            <person name="Chronakova A."/>
        </authorList>
    </citation>
    <scope>NUCLEOTIDE SEQUENCE [LARGE SCALE GENOMIC DNA]</scope>
    <source>
        <strain evidence="2 3">BCCO 10_0856</strain>
    </source>
</reference>
<feature type="signal peptide" evidence="1">
    <location>
        <begin position="1"/>
        <end position="26"/>
    </location>
</feature>
<accession>A0ABU4T418</accession>
<gene>
    <name evidence="2" type="ORF">SK803_22010</name>
</gene>